<dbReference type="Proteomes" id="UP000006241">
    <property type="component" value="Unassembled WGS sequence"/>
</dbReference>
<dbReference type="InterPro" id="IPR025364">
    <property type="entry name" value="DUF4268"/>
</dbReference>
<sequence length="169" mass="20282">MFEFFNSFEQKLQGFTLYSREESKRIKETFWTKFGQFMSLQPNSEGAKINWINYRTGIKHLYFRMNADKRNAEIMIEISHPDTGIRLLMFEQFEQYKTLLHAVLGEEWNWEKDSYDTDGKKISRIYAAVSGISIYNENDWPELISFFKPRISALDEFWNDAQYGFDLFK</sequence>
<dbReference type="RefSeq" id="WP_003003489.1">
    <property type="nucleotide sequence ID" value="NZ_GG668630.1"/>
</dbReference>
<accession>C2G3H1</accession>
<dbReference type="Pfam" id="PF14088">
    <property type="entry name" value="DUF4268"/>
    <property type="match status" value="1"/>
</dbReference>
<dbReference type="HOGENOM" id="CLU_144168_0_0_10"/>
<organism evidence="2 3">
    <name type="scientific">Sphingobacterium spiritivorum ATCC 33300</name>
    <dbReference type="NCBI Taxonomy" id="525372"/>
    <lineage>
        <taxon>Bacteria</taxon>
        <taxon>Pseudomonadati</taxon>
        <taxon>Bacteroidota</taxon>
        <taxon>Sphingobacteriia</taxon>
        <taxon>Sphingobacteriales</taxon>
        <taxon>Sphingobacteriaceae</taxon>
        <taxon>Sphingobacterium</taxon>
    </lineage>
</organism>
<reference evidence="2 3" key="1">
    <citation type="submission" date="2009-01" db="EMBL/GenBank/DDBJ databases">
        <authorList>
            <person name="Qin X."/>
            <person name="Bachman B."/>
            <person name="Battles P."/>
            <person name="Bell A."/>
            <person name="Bess C."/>
            <person name="Bickham C."/>
            <person name="Chaboub L."/>
            <person name="Chen D."/>
            <person name="Coyle M."/>
            <person name="Deiros D.R."/>
            <person name="Dinh H."/>
            <person name="Forbes L."/>
            <person name="Fowler G."/>
            <person name="Francisco L."/>
            <person name="Fu Q."/>
            <person name="Gubbala S."/>
            <person name="Hale W."/>
            <person name="Han Y."/>
            <person name="Hemphill L."/>
            <person name="Highlander S.K."/>
            <person name="Hirani K."/>
            <person name="Hogues M."/>
            <person name="Jackson L."/>
            <person name="Jakkamsetti A."/>
            <person name="Javaid M."/>
            <person name="Jiang H."/>
            <person name="Korchina V."/>
            <person name="Kovar C."/>
            <person name="Lara F."/>
            <person name="Lee S."/>
            <person name="Mata R."/>
            <person name="Mathew T."/>
            <person name="Moen C."/>
            <person name="Morales K."/>
            <person name="Munidasa M."/>
            <person name="Nazareth L."/>
            <person name="Ngo R."/>
            <person name="Nguyen L."/>
            <person name="Okwuonu G."/>
            <person name="Ongeri F."/>
            <person name="Patil S."/>
            <person name="Petrosino J."/>
            <person name="Pham C."/>
            <person name="Pham P."/>
            <person name="Pu L.-L."/>
            <person name="Puazo M."/>
            <person name="Raj R."/>
            <person name="Reid J."/>
            <person name="Rouhana J."/>
            <person name="Saada N."/>
            <person name="Shang Y."/>
            <person name="Simmons D."/>
            <person name="Thornton R."/>
            <person name="Warren J."/>
            <person name="Weissenberger G."/>
            <person name="Zhang J."/>
            <person name="Zhang L."/>
            <person name="Zhou C."/>
            <person name="Zhu D."/>
            <person name="Muzny D."/>
            <person name="Worley K."/>
            <person name="Gibbs R."/>
        </authorList>
    </citation>
    <scope>NUCLEOTIDE SEQUENCE [LARGE SCALE GENOMIC DNA]</scope>
    <source>
        <strain evidence="2 3">ATCC 33300</strain>
    </source>
</reference>
<comment type="caution">
    <text evidence="2">The sequence shown here is derived from an EMBL/GenBank/DDBJ whole genome shotgun (WGS) entry which is preliminary data.</text>
</comment>
<dbReference type="EMBL" id="ACHB01000092">
    <property type="protein sequence ID" value="EEI90176.1"/>
    <property type="molecule type" value="Genomic_DNA"/>
</dbReference>
<dbReference type="AlphaFoldDB" id="C2G3H1"/>
<protein>
    <recommendedName>
        <fullName evidence="1">DUF4268 domain-containing protein</fullName>
    </recommendedName>
</protein>
<name>C2G3H1_SPHSI</name>
<proteinExistence type="predicted"/>
<gene>
    <name evidence="2" type="ORF">HMPREF0765_4127</name>
</gene>
<feature type="domain" description="DUF4268" evidence="1">
    <location>
        <begin position="26"/>
        <end position="160"/>
    </location>
</feature>
<evidence type="ECO:0000259" key="1">
    <source>
        <dbReference type="Pfam" id="PF14088"/>
    </source>
</evidence>
<evidence type="ECO:0000313" key="2">
    <source>
        <dbReference type="EMBL" id="EEI90176.1"/>
    </source>
</evidence>
<evidence type="ECO:0000313" key="3">
    <source>
        <dbReference type="Proteomes" id="UP000006241"/>
    </source>
</evidence>